<organism evidence="2 3">
    <name type="scientific">Deinococcus metalli</name>
    <dbReference type="NCBI Taxonomy" id="1141878"/>
    <lineage>
        <taxon>Bacteria</taxon>
        <taxon>Thermotogati</taxon>
        <taxon>Deinococcota</taxon>
        <taxon>Deinococci</taxon>
        <taxon>Deinococcales</taxon>
        <taxon>Deinococcaceae</taxon>
        <taxon>Deinococcus</taxon>
    </lineage>
</organism>
<dbReference type="Proteomes" id="UP000539473">
    <property type="component" value="Unassembled WGS sequence"/>
</dbReference>
<evidence type="ECO:0000313" key="4">
    <source>
        <dbReference type="Proteomes" id="UP000619376"/>
    </source>
</evidence>
<evidence type="ECO:0000313" key="2">
    <source>
        <dbReference type="EMBL" id="MBB5375179.1"/>
    </source>
</evidence>
<accession>A0A7W8KER1</accession>
<protein>
    <submittedName>
        <fullName evidence="2">Uncharacterized protein</fullName>
    </submittedName>
</protein>
<dbReference type="EMBL" id="BNAJ01000001">
    <property type="protein sequence ID" value="GHF31155.1"/>
    <property type="molecule type" value="Genomic_DNA"/>
</dbReference>
<dbReference type="RefSeq" id="WP_184109410.1">
    <property type="nucleotide sequence ID" value="NZ_BNAJ01000001.1"/>
</dbReference>
<proteinExistence type="predicted"/>
<dbReference type="EMBL" id="JACHFK010000001">
    <property type="protein sequence ID" value="MBB5375179.1"/>
    <property type="molecule type" value="Genomic_DNA"/>
</dbReference>
<name>A0A7W8KER1_9DEIO</name>
<reference evidence="4" key="2">
    <citation type="journal article" date="2019" name="Int. J. Syst. Evol. Microbiol.">
        <title>The Global Catalogue of Microorganisms (GCM) 10K type strain sequencing project: providing services to taxonomists for standard genome sequencing and annotation.</title>
        <authorList>
            <consortium name="The Broad Institute Genomics Platform"/>
            <consortium name="The Broad Institute Genome Sequencing Center for Infectious Disease"/>
            <person name="Wu L."/>
            <person name="Ma J."/>
        </authorList>
    </citation>
    <scope>NUCLEOTIDE SEQUENCE [LARGE SCALE GENOMIC DNA]</scope>
    <source>
        <strain evidence="4">CGMCC 1.18437</strain>
    </source>
</reference>
<reference evidence="1" key="4">
    <citation type="submission" date="2024-05" db="EMBL/GenBank/DDBJ databases">
        <authorList>
            <person name="Sun Q."/>
            <person name="Zhou Y."/>
        </authorList>
    </citation>
    <scope>NUCLEOTIDE SEQUENCE</scope>
    <source>
        <strain evidence="1">CGMCC 1.18437</strain>
    </source>
</reference>
<evidence type="ECO:0000313" key="1">
    <source>
        <dbReference type="EMBL" id="GHF31155.1"/>
    </source>
</evidence>
<gene>
    <name evidence="1" type="ORF">GCM10017781_04190</name>
    <name evidence="2" type="ORF">HNQ07_000623</name>
</gene>
<keyword evidence="4" id="KW-1185">Reference proteome</keyword>
<reference evidence="1" key="1">
    <citation type="journal article" date="2014" name="Int. J. Syst. Evol. Microbiol.">
        <title>Complete genome of a new Firmicutes species belonging to the dominant human colonic microbiota ('Ruminococcus bicirculans') reveals two chromosomes and a selective capacity to utilize plant glucans.</title>
        <authorList>
            <consortium name="NISC Comparative Sequencing Program"/>
            <person name="Wegmann U."/>
            <person name="Louis P."/>
            <person name="Goesmann A."/>
            <person name="Henrissat B."/>
            <person name="Duncan S.H."/>
            <person name="Flint H.J."/>
        </authorList>
    </citation>
    <scope>NUCLEOTIDE SEQUENCE</scope>
    <source>
        <strain evidence="1">CGMCC 1.18437</strain>
    </source>
</reference>
<dbReference type="Proteomes" id="UP000619376">
    <property type="component" value="Unassembled WGS sequence"/>
</dbReference>
<evidence type="ECO:0000313" key="3">
    <source>
        <dbReference type="Proteomes" id="UP000539473"/>
    </source>
</evidence>
<dbReference type="AlphaFoldDB" id="A0A7W8KER1"/>
<comment type="caution">
    <text evidence="2">The sequence shown here is derived from an EMBL/GenBank/DDBJ whole genome shotgun (WGS) entry which is preliminary data.</text>
</comment>
<reference evidence="2 3" key="3">
    <citation type="submission" date="2020-08" db="EMBL/GenBank/DDBJ databases">
        <title>Genomic Encyclopedia of Type Strains, Phase IV (KMG-IV): sequencing the most valuable type-strain genomes for metagenomic binning, comparative biology and taxonomic classification.</title>
        <authorList>
            <person name="Goeker M."/>
        </authorList>
    </citation>
    <scope>NUCLEOTIDE SEQUENCE [LARGE SCALE GENOMIC DNA]</scope>
    <source>
        <strain evidence="2 3">DSM 27521</strain>
    </source>
</reference>
<sequence length="90" mass="10341">MDVPRPVLMLVVPPDWDPVPDALADLRRCLSDDYGAVLMLRQGTRPMRSPLILCVGYWPTDLKRFAERDLRPRIAEAFVDLSWVEFEDVG</sequence>